<comment type="caution">
    <text evidence="1">The sequence shown here is derived from an EMBL/GenBank/DDBJ whole genome shotgun (WGS) entry which is preliminary data.</text>
</comment>
<gene>
    <name evidence="1" type="ORF">ACFOPQ_11505</name>
</gene>
<protein>
    <submittedName>
        <fullName evidence="1">Uncharacterized protein</fullName>
    </submittedName>
</protein>
<reference evidence="2" key="1">
    <citation type="journal article" date="2019" name="Int. J. Syst. Evol. Microbiol.">
        <title>The Global Catalogue of Microorganisms (GCM) 10K type strain sequencing project: providing services to taxonomists for standard genome sequencing and annotation.</title>
        <authorList>
            <consortium name="The Broad Institute Genomics Platform"/>
            <consortium name="The Broad Institute Genome Sequencing Center for Infectious Disease"/>
            <person name="Wu L."/>
            <person name="Ma J."/>
        </authorList>
    </citation>
    <scope>NUCLEOTIDE SEQUENCE [LARGE SCALE GENOMIC DNA]</scope>
    <source>
        <strain evidence="2">CCTCC AB 2013263</strain>
    </source>
</reference>
<evidence type="ECO:0000313" key="1">
    <source>
        <dbReference type="EMBL" id="MFC3861387.1"/>
    </source>
</evidence>
<dbReference type="RefSeq" id="WP_380078230.1">
    <property type="nucleotide sequence ID" value="NZ_JBHRZF010000141.1"/>
</dbReference>
<dbReference type="EMBL" id="JBHRZF010000141">
    <property type="protein sequence ID" value="MFC3861387.1"/>
    <property type="molecule type" value="Genomic_DNA"/>
</dbReference>
<proteinExistence type="predicted"/>
<accession>A0ABV8AA62</accession>
<name>A0ABV8AA62_9DEIO</name>
<evidence type="ECO:0000313" key="2">
    <source>
        <dbReference type="Proteomes" id="UP001595748"/>
    </source>
</evidence>
<dbReference type="Proteomes" id="UP001595748">
    <property type="component" value="Unassembled WGS sequence"/>
</dbReference>
<keyword evidence="2" id="KW-1185">Reference proteome</keyword>
<organism evidence="1 2">
    <name type="scientific">Deinococcus antarcticus</name>
    <dbReference type="NCBI Taxonomy" id="1298767"/>
    <lineage>
        <taxon>Bacteria</taxon>
        <taxon>Thermotogati</taxon>
        <taxon>Deinococcota</taxon>
        <taxon>Deinococci</taxon>
        <taxon>Deinococcales</taxon>
        <taxon>Deinococcaceae</taxon>
        <taxon>Deinococcus</taxon>
    </lineage>
</organism>
<sequence>MLYALDPPMDELWRRLEFRNASLPPHTFPITREELELWSTWFERPTLDEHPIFIQ</sequence>